<proteinExistence type="inferred from homology"/>
<evidence type="ECO:0000313" key="13">
    <source>
        <dbReference type="EMBL" id="KAF7994555.1"/>
    </source>
</evidence>
<keyword evidence="6" id="KW-0862">Zinc</keyword>
<feature type="compositionally biased region" description="Basic and acidic residues" evidence="10">
    <location>
        <begin position="101"/>
        <end position="111"/>
    </location>
</feature>
<comment type="caution">
    <text evidence="13">The sequence shown here is derived from an EMBL/GenBank/DDBJ whole genome shotgun (WGS) entry which is preliminary data.</text>
</comment>
<dbReference type="GO" id="GO:0005634">
    <property type="term" value="C:nucleus"/>
    <property type="evidence" value="ECO:0007669"/>
    <property type="project" value="UniProtKB-SubCell"/>
</dbReference>
<organism evidence="13 14">
    <name type="scientific">Aphidius gifuensis</name>
    <name type="common">Parasitoid wasp</name>
    <dbReference type="NCBI Taxonomy" id="684658"/>
    <lineage>
        <taxon>Eukaryota</taxon>
        <taxon>Metazoa</taxon>
        <taxon>Ecdysozoa</taxon>
        <taxon>Arthropoda</taxon>
        <taxon>Hexapoda</taxon>
        <taxon>Insecta</taxon>
        <taxon>Pterygota</taxon>
        <taxon>Neoptera</taxon>
        <taxon>Endopterygota</taxon>
        <taxon>Hymenoptera</taxon>
        <taxon>Apocrita</taxon>
        <taxon>Ichneumonoidea</taxon>
        <taxon>Braconidae</taxon>
        <taxon>Aphidiinae</taxon>
        <taxon>Aphidius</taxon>
    </lineage>
</organism>
<keyword evidence="14" id="KW-1185">Reference proteome</keyword>
<keyword evidence="7" id="KW-0539">Nucleus</keyword>
<protein>
    <submittedName>
        <fullName evidence="13">Uncharacterized protein</fullName>
    </submittedName>
</protein>
<sequence length="876" mass="98845">MMSQESQVLSTVSSLDSGQGDSICTPKRVQKCLFNKPDGSSSKRNLMKLLNSIDIDTTADKSGDESDLGPMSPLALTDRSSNYDSSPGRQYDSPFTSPEKQSPRSTDDWDRLRPLARNKNNHDHQLTPFSHLKKITRAARSSPSRKLYNILSPKLIPLTPERYDNPNDNTMFNNYDDDTIIPETPQKDNSSITETPKKKNHSEKRMNTPIGSISQSIITVPPLHRRKSLSALDNCETSSPENTTLKRSYPTDDNNKSNAKNKIAKIDDNTFTTSRARASLFQEDNNQNLPTKCNFTLSTKSFYNNNNIDDNKISSCFGWKKIEPIKKRHSLPSVQSNSRRSGGYLKKLKTNGCINAGVMHGIKKKKKLTKRRSDRLSIGANKSTDDKKNSPVNKINEPMTVVDNVEENENITLNETDNTDKVINKIVKQPVNVKKIIVRPPSPVEDPNKRFFKTNRTLKSNNIATITVNENIKLNVSDGKFALKEKRKLSSKFCYPIKKQKVNDLIFDTTDLCVDEPEFNTSIEKKQMDGILKVLEDDWAVDDYDTMEPLMNQSKPKSPMKKLTNVSLLMSPGSVLSDMTSSMNIKDQAGMMIDEQMKIQNDNVVGGGGGDEGGTAETSQQINSTEQQKYYPLFAKGYKDTIEVPSDDKKRGVKRGWGGGEMQYQLDAGQKRFGATQCNECGVIYQMGEPEDENSHLIYHNSFKILKFNGWKNEHVIMEDIYTASRIITIKKTDPKHCWKKVEEVLGVVDRDLGLADMELTDYQDKTIYLYIRDKNVLGVLIAESIKEAHQMIPELADLNCCSTESTPAKCGVNVIWTAMSHRRQHIATKLLDILRTNYFYGYILSLDDIAFSMPTPTGRQFAAKYFGSLNFKVYS</sequence>
<evidence type="ECO:0000256" key="1">
    <source>
        <dbReference type="ARBA" id="ARBA00004123"/>
    </source>
</evidence>
<feature type="compositionally biased region" description="Polar residues" evidence="10">
    <location>
        <begin position="78"/>
        <end position="100"/>
    </location>
</feature>
<evidence type="ECO:0000256" key="10">
    <source>
        <dbReference type="SAM" id="MobiDB-lite"/>
    </source>
</evidence>
<dbReference type="GO" id="GO:0061733">
    <property type="term" value="F:protein-lysine-acetyltransferase activity"/>
    <property type="evidence" value="ECO:0007669"/>
    <property type="project" value="TreeGrafter"/>
</dbReference>
<evidence type="ECO:0000259" key="11">
    <source>
        <dbReference type="Pfam" id="PF13878"/>
    </source>
</evidence>
<gene>
    <name evidence="13" type="ORF">HCN44_004027</name>
</gene>
<dbReference type="OrthoDB" id="428854at2759"/>
<comment type="subcellular location">
    <subcellularLocation>
        <location evidence="1">Nucleus</location>
    </subcellularLocation>
</comment>
<dbReference type="PANTHER" id="PTHR45884">
    <property type="entry name" value="N-ACETYLTRANSFERASE ECO"/>
    <property type="match status" value="1"/>
</dbReference>
<evidence type="ECO:0000256" key="2">
    <source>
        <dbReference type="ARBA" id="ARBA00005816"/>
    </source>
</evidence>
<feature type="region of interest" description="Disordered" evidence="10">
    <location>
        <begin position="57"/>
        <end position="111"/>
    </location>
</feature>
<dbReference type="InterPro" id="IPR028009">
    <property type="entry name" value="ESCO_Acetyltransf_dom"/>
</dbReference>
<dbReference type="AlphaFoldDB" id="A0A834XYU1"/>
<evidence type="ECO:0000256" key="7">
    <source>
        <dbReference type="ARBA" id="ARBA00023242"/>
    </source>
</evidence>
<dbReference type="GO" id="GO:0008270">
    <property type="term" value="F:zinc ion binding"/>
    <property type="evidence" value="ECO:0007669"/>
    <property type="project" value="UniProtKB-KW"/>
</dbReference>
<dbReference type="GO" id="GO:0007064">
    <property type="term" value="P:mitotic sister chromatid cohesion"/>
    <property type="evidence" value="ECO:0007669"/>
    <property type="project" value="TreeGrafter"/>
</dbReference>
<reference evidence="13 14" key="1">
    <citation type="submission" date="2020-08" db="EMBL/GenBank/DDBJ databases">
        <title>Aphidius gifuensis genome sequencing and assembly.</title>
        <authorList>
            <person name="Du Z."/>
        </authorList>
    </citation>
    <scope>NUCLEOTIDE SEQUENCE [LARGE SCALE GENOMIC DNA]</scope>
    <source>
        <strain evidence="13">YNYX2018</strain>
        <tissue evidence="13">Adults</tissue>
    </source>
</reference>
<feature type="region of interest" description="Disordered" evidence="10">
    <location>
        <begin position="228"/>
        <end position="261"/>
    </location>
</feature>
<feature type="region of interest" description="Disordered" evidence="10">
    <location>
        <begin position="364"/>
        <end position="395"/>
    </location>
</feature>
<keyword evidence="9" id="KW-0012">Acyltransferase</keyword>
<evidence type="ECO:0000256" key="9">
    <source>
        <dbReference type="ARBA" id="ARBA00023315"/>
    </source>
</evidence>
<dbReference type="InterPro" id="IPR028005">
    <property type="entry name" value="AcTrfase_ESCO_Znf_dom"/>
</dbReference>
<dbReference type="Proteomes" id="UP000639338">
    <property type="component" value="Unassembled WGS sequence"/>
</dbReference>
<evidence type="ECO:0000256" key="5">
    <source>
        <dbReference type="ARBA" id="ARBA00022771"/>
    </source>
</evidence>
<keyword evidence="4" id="KW-0479">Metal-binding</keyword>
<feature type="compositionally biased region" description="Polar residues" evidence="10">
    <location>
        <begin position="1"/>
        <end position="22"/>
    </location>
</feature>
<name>A0A834XYU1_APHGI</name>
<evidence type="ECO:0000256" key="8">
    <source>
        <dbReference type="ARBA" id="ARBA00023306"/>
    </source>
</evidence>
<feature type="domain" description="N-acetyltransferase ESCO zinc-finger" evidence="11">
    <location>
        <begin position="663"/>
        <end position="701"/>
    </location>
</feature>
<keyword evidence="5" id="KW-0863">Zinc-finger</keyword>
<evidence type="ECO:0000256" key="6">
    <source>
        <dbReference type="ARBA" id="ARBA00022833"/>
    </source>
</evidence>
<feature type="region of interest" description="Disordered" evidence="10">
    <location>
        <begin position="1"/>
        <end position="29"/>
    </location>
</feature>
<evidence type="ECO:0000256" key="3">
    <source>
        <dbReference type="ARBA" id="ARBA00022679"/>
    </source>
</evidence>
<dbReference type="Pfam" id="PF13880">
    <property type="entry name" value="Acetyltransf_13"/>
    <property type="match status" value="1"/>
</dbReference>
<keyword evidence="8" id="KW-0131">Cell cycle</keyword>
<evidence type="ECO:0000259" key="12">
    <source>
        <dbReference type="Pfam" id="PF13880"/>
    </source>
</evidence>
<accession>A0A834XYU1</accession>
<feature type="region of interest" description="Disordered" evidence="10">
    <location>
        <begin position="177"/>
        <end position="207"/>
    </location>
</feature>
<feature type="compositionally biased region" description="Basic residues" evidence="10">
    <location>
        <begin position="364"/>
        <end position="373"/>
    </location>
</feature>
<evidence type="ECO:0000313" key="14">
    <source>
        <dbReference type="Proteomes" id="UP000639338"/>
    </source>
</evidence>
<dbReference type="GO" id="GO:0000785">
    <property type="term" value="C:chromatin"/>
    <property type="evidence" value="ECO:0007669"/>
    <property type="project" value="TreeGrafter"/>
</dbReference>
<feature type="compositionally biased region" description="Polar residues" evidence="10">
    <location>
        <begin position="235"/>
        <end position="246"/>
    </location>
</feature>
<evidence type="ECO:0000256" key="4">
    <source>
        <dbReference type="ARBA" id="ARBA00022723"/>
    </source>
</evidence>
<keyword evidence="3" id="KW-0808">Transferase</keyword>
<dbReference type="EMBL" id="JACMRX010000002">
    <property type="protein sequence ID" value="KAF7994555.1"/>
    <property type="molecule type" value="Genomic_DNA"/>
</dbReference>
<feature type="domain" description="N-acetyltransferase ESCO acetyl-transferase" evidence="12">
    <location>
        <begin position="807"/>
        <end position="875"/>
    </location>
</feature>
<comment type="similarity">
    <text evidence="2">Belongs to the acetyltransferase family. ECO subfamily.</text>
</comment>
<dbReference type="Pfam" id="PF13878">
    <property type="entry name" value="zf-C2H2_3"/>
    <property type="match status" value="1"/>
</dbReference>
<dbReference type="PANTHER" id="PTHR45884:SF2">
    <property type="entry name" value="N-ACETYLTRANSFERASE ECO"/>
    <property type="match status" value="1"/>
</dbReference>